<evidence type="ECO:0000313" key="3">
    <source>
        <dbReference type="EMBL" id="KAK3057401.1"/>
    </source>
</evidence>
<feature type="compositionally biased region" description="Low complexity" evidence="1">
    <location>
        <begin position="324"/>
        <end position="336"/>
    </location>
</feature>
<feature type="region of interest" description="Disordered" evidence="1">
    <location>
        <begin position="321"/>
        <end position="345"/>
    </location>
</feature>
<sequence length="409" mass="46345">MRLINIHNLSLSDYVSSPPPYIILSHRWLEDELTYKDFVKGRRKDSIGFLKISDFCNFVRREQLMDQDSNSKYWFRWQQWGIDKRSSAELSEAINSMWQWYQDAERCIAFLSDVEATNSVLEKWSQFNGSNWFKRGWTLQELLAPGIVTFCNSSWSIIGTLAPEGRGRTTGIVQHVSLASGIEESYLHGKNITFRFKNIMDACVAKKFNWAARLKTTRPEDLAYCLLGLLNVNMPLLYGEGGHKAFIRLQQEIIRQSDDESLFAWQRKALLDEPFGLLAPDISFFSKTLRAEAIAAVEDEHEQRPPYSVTNEGVQLETRAYEVDSAPSSDSASGPDSDAELDDAGLQPSVPSIVFQRYASPEVVMATDDNANPTITATSQGPENDPVKLAARRILNFNRASRRDGETGY</sequence>
<feature type="domain" description="DUF8212" evidence="2">
    <location>
        <begin position="244"/>
        <end position="269"/>
    </location>
</feature>
<dbReference type="PANTHER" id="PTHR10622:SF10">
    <property type="entry name" value="HET DOMAIN-CONTAINING PROTEIN"/>
    <property type="match status" value="1"/>
</dbReference>
<evidence type="ECO:0000313" key="4">
    <source>
        <dbReference type="Proteomes" id="UP001271007"/>
    </source>
</evidence>
<keyword evidence="4" id="KW-1185">Reference proteome</keyword>
<evidence type="ECO:0000259" key="2">
    <source>
        <dbReference type="Pfam" id="PF26640"/>
    </source>
</evidence>
<accession>A0AAJ0GH13</accession>
<proteinExistence type="predicted"/>
<name>A0AAJ0GH13_9PEZI</name>
<dbReference type="PANTHER" id="PTHR10622">
    <property type="entry name" value="HET DOMAIN-CONTAINING PROTEIN"/>
    <property type="match status" value="1"/>
</dbReference>
<comment type="caution">
    <text evidence="3">The sequence shown here is derived from an EMBL/GenBank/DDBJ whole genome shotgun (WGS) entry which is preliminary data.</text>
</comment>
<organism evidence="3 4">
    <name type="scientific">Extremus antarcticus</name>
    <dbReference type="NCBI Taxonomy" id="702011"/>
    <lineage>
        <taxon>Eukaryota</taxon>
        <taxon>Fungi</taxon>
        <taxon>Dikarya</taxon>
        <taxon>Ascomycota</taxon>
        <taxon>Pezizomycotina</taxon>
        <taxon>Dothideomycetes</taxon>
        <taxon>Dothideomycetidae</taxon>
        <taxon>Mycosphaerellales</taxon>
        <taxon>Extremaceae</taxon>
        <taxon>Extremus</taxon>
    </lineage>
</organism>
<gene>
    <name evidence="3" type="ORF">LTR09_001585</name>
</gene>
<dbReference type="Pfam" id="PF26640">
    <property type="entry name" value="DUF8212"/>
    <property type="match status" value="1"/>
</dbReference>
<protein>
    <recommendedName>
        <fullName evidence="2">DUF8212 domain-containing protein</fullName>
    </recommendedName>
</protein>
<dbReference type="AlphaFoldDB" id="A0AAJ0GH13"/>
<reference evidence="3" key="1">
    <citation type="submission" date="2023-04" db="EMBL/GenBank/DDBJ databases">
        <title>Black Yeasts Isolated from many extreme environments.</title>
        <authorList>
            <person name="Coleine C."/>
            <person name="Stajich J.E."/>
            <person name="Selbmann L."/>
        </authorList>
    </citation>
    <scope>NUCLEOTIDE SEQUENCE</scope>
    <source>
        <strain evidence="3">CCFEE 5312</strain>
    </source>
</reference>
<evidence type="ECO:0000256" key="1">
    <source>
        <dbReference type="SAM" id="MobiDB-lite"/>
    </source>
</evidence>
<dbReference type="Proteomes" id="UP001271007">
    <property type="component" value="Unassembled WGS sequence"/>
</dbReference>
<dbReference type="EMBL" id="JAWDJX010000003">
    <property type="protein sequence ID" value="KAK3057401.1"/>
    <property type="molecule type" value="Genomic_DNA"/>
</dbReference>
<dbReference type="InterPro" id="IPR058525">
    <property type="entry name" value="DUF8212"/>
</dbReference>